<evidence type="ECO:0000313" key="1">
    <source>
        <dbReference type="EMBL" id="QEG17315.1"/>
    </source>
</evidence>
<keyword evidence="2" id="KW-1185">Reference proteome</keyword>
<dbReference type="Proteomes" id="UP000322887">
    <property type="component" value="Chromosome"/>
</dbReference>
<proteinExistence type="predicted"/>
<gene>
    <name evidence="1" type="ORF">GmarT_31950</name>
</gene>
<sequence>MNQIDPEKKEEKPEESNSGNFWRNLALLMLIFGVPKLWSDSLQENRKPINSNWYPPRPGFNSAPKLDVAKQVKQEVAKSSEAYWNSNVVPLHTYRFRKHESDEPFNEYFLKFLRGYKQAVEQTSLTSNSMAVGTASSRPPDSELVKMVKQQLELDKQCLAFLEDLMTKISGKTVMNKTAPTSQELEESAAAMANLDLSKLNEDQLQFLNLYNELNERQSEQFHEIEIMQAVMRERYPGTGFNLPDLDRSP</sequence>
<protein>
    <submittedName>
        <fullName evidence="1">Uncharacterized protein</fullName>
    </submittedName>
</protein>
<organism evidence="1 2">
    <name type="scientific">Gimesia maris</name>
    <dbReference type="NCBI Taxonomy" id="122"/>
    <lineage>
        <taxon>Bacteria</taxon>
        <taxon>Pseudomonadati</taxon>
        <taxon>Planctomycetota</taxon>
        <taxon>Planctomycetia</taxon>
        <taxon>Planctomycetales</taxon>
        <taxon>Planctomycetaceae</taxon>
        <taxon>Gimesia</taxon>
    </lineage>
</organism>
<dbReference type="RefSeq" id="WP_002643611.1">
    <property type="nucleotide sequence ID" value="NZ_CP042910.1"/>
</dbReference>
<dbReference type="EMBL" id="CP042910">
    <property type="protein sequence ID" value="QEG17315.1"/>
    <property type="molecule type" value="Genomic_DNA"/>
</dbReference>
<name>A0ABX5YNV8_9PLAN</name>
<evidence type="ECO:0000313" key="2">
    <source>
        <dbReference type="Proteomes" id="UP000322887"/>
    </source>
</evidence>
<dbReference type="GeneID" id="98647723"/>
<reference evidence="1 2" key="1">
    <citation type="submission" date="2019-08" db="EMBL/GenBank/DDBJ databases">
        <title>Deep-cultivation of Planctomycetes and their phenomic and genomic characterization uncovers novel biology.</title>
        <authorList>
            <person name="Wiegand S."/>
            <person name="Jogler M."/>
            <person name="Boedeker C."/>
            <person name="Pinto D."/>
            <person name="Vollmers J."/>
            <person name="Rivas-Marin E."/>
            <person name="Kohn T."/>
            <person name="Peeters S.H."/>
            <person name="Heuer A."/>
            <person name="Rast P."/>
            <person name="Oberbeckmann S."/>
            <person name="Bunk B."/>
            <person name="Jeske O."/>
            <person name="Meyerdierks A."/>
            <person name="Storesund J.E."/>
            <person name="Kallscheuer N."/>
            <person name="Luecker S."/>
            <person name="Lage O.M."/>
            <person name="Pohl T."/>
            <person name="Merkel B.J."/>
            <person name="Hornburger P."/>
            <person name="Mueller R.-W."/>
            <person name="Bruemmer F."/>
            <person name="Labrenz M."/>
            <person name="Spormann A.M."/>
            <person name="Op den Camp H."/>
            <person name="Overmann J."/>
            <person name="Amann R."/>
            <person name="Jetten M.S.M."/>
            <person name="Mascher T."/>
            <person name="Medema M.H."/>
            <person name="Devos D.P."/>
            <person name="Kaster A.-K."/>
            <person name="Ovreas L."/>
            <person name="Rohde M."/>
            <person name="Galperin M.Y."/>
            <person name="Jogler C."/>
        </authorList>
    </citation>
    <scope>NUCLEOTIDE SEQUENCE [LARGE SCALE GENOMIC DNA]</scope>
    <source>
        <strain evidence="1 2">DSM 8797</strain>
    </source>
</reference>
<accession>A0ABX5YNV8</accession>